<feature type="transmembrane region" description="Helical" evidence="1">
    <location>
        <begin position="27"/>
        <end position="47"/>
    </location>
</feature>
<keyword evidence="1" id="KW-0472">Membrane</keyword>
<sequence>MGYRDIEDPAEQGATRMARGRMEPSKIVFLAVSAATVLGLAFMMGLYSGVTRNAAYSLVRTIKNDLTLVMEESPNVVGAGRPIHFLQPARHNGSGVTVNAAADDGRLILLAGMFDSKDNELRLMRRDGTVVARWPVRFSEHFPDASHLPSAPATDWNIDTHGALMRPDGSVVFNYEYGGTVKLSRCGDVEWTLAHPTHHSIEAAEGGGFWIPGRRFLGPDDPDVFPPLTTRSNNEVIEDDLILRVSEDGAIEEQVSVTEVLFDNGLKPLMTATGYNFNNWRVLNGELVHLNKIAELPSHMAPAFSGFEAGDLALSLRQRNLIFVVDPDDWRVKWHQVGPWVRQHDPEFNADGSISVFNNNTYRTALNGDDHSALDAPRVTTIMKAFPSEGVTRTVLGERQGQEMLSVIRGKLDPTPNGGTLVTEFESGRAVEFDDRGRVVWEYINRYDEEWVLEITEARSYPASFFTVDDWSCPGR</sequence>
<dbReference type="EMBL" id="ANHY01000017">
    <property type="protein sequence ID" value="EKV28192.1"/>
    <property type="molecule type" value="Genomic_DNA"/>
</dbReference>
<organism evidence="2 3">
    <name type="scientific">Caenispirillum salinarum AK4</name>
    <dbReference type="NCBI Taxonomy" id="1238182"/>
    <lineage>
        <taxon>Bacteria</taxon>
        <taxon>Pseudomonadati</taxon>
        <taxon>Pseudomonadota</taxon>
        <taxon>Alphaproteobacteria</taxon>
        <taxon>Rhodospirillales</taxon>
        <taxon>Novispirillaceae</taxon>
        <taxon>Caenispirillum</taxon>
    </lineage>
</organism>
<dbReference type="RefSeq" id="WP_009541849.1">
    <property type="nucleotide sequence ID" value="NZ_ANHY01000017.1"/>
</dbReference>
<dbReference type="AlphaFoldDB" id="K9GSS5"/>
<evidence type="ECO:0000313" key="3">
    <source>
        <dbReference type="Proteomes" id="UP000009881"/>
    </source>
</evidence>
<proteinExistence type="predicted"/>
<keyword evidence="1" id="KW-1133">Transmembrane helix</keyword>
<accession>K9GSS5</accession>
<reference evidence="2 3" key="1">
    <citation type="journal article" date="2013" name="Genome Announc.">
        <title>Draft Genome Sequence of an Alphaproteobacterium, Caenispirillum salinarum AK4(T), Isolated from a Solar Saltern.</title>
        <authorList>
            <person name="Khatri I."/>
            <person name="Singh A."/>
            <person name="Korpole S."/>
            <person name="Pinnaka A.K."/>
            <person name="Subramanian S."/>
        </authorList>
    </citation>
    <scope>NUCLEOTIDE SEQUENCE [LARGE SCALE GENOMIC DNA]</scope>
    <source>
        <strain evidence="2 3">AK4</strain>
    </source>
</reference>
<keyword evidence="1" id="KW-0812">Transmembrane</keyword>
<evidence type="ECO:0000313" key="2">
    <source>
        <dbReference type="EMBL" id="EKV28192.1"/>
    </source>
</evidence>
<dbReference type="InterPro" id="IPR011047">
    <property type="entry name" value="Quinoprotein_ADH-like_sf"/>
</dbReference>
<protein>
    <recommendedName>
        <fullName evidence="4">Arylsulfotransferase ASST</fullName>
    </recommendedName>
</protein>
<gene>
    <name evidence="2" type="ORF">C882_1193</name>
</gene>
<dbReference type="Pfam" id="PF14269">
    <property type="entry name" value="Arylsulfotran_2"/>
    <property type="match status" value="1"/>
</dbReference>
<dbReference type="STRING" id="1238182.C882_1193"/>
<dbReference type="Proteomes" id="UP000009881">
    <property type="component" value="Unassembled WGS sequence"/>
</dbReference>
<dbReference type="eggNOG" id="COG1520">
    <property type="taxonomic scope" value="Bacteria"/>
</dbReference>
<name>K9GSS5_9PROT</name>
<dbReference type="SUPFAM" id="SSF50998">
    <property type="entry name" value="Quinoprotein alcohol dehydrogenase-like"/>
    <property type="match status" value="1"/>
</dbReference>
<evidence type="ECO:0000256" key="1">
    <source>
        <dbReference type="SAM" id="Phobius"/>
    </source>
</evidence>
<evidence type="ECO:0008006" key="4">
    <source>
        <dbReference type="Google" id="ProtNLM"/>
    </source>
</evidence>
<comment type="caution">
    <text evidence="2">The sequence shown here is derived from an EMBL/GenBank/DDBJ whole genome shotgun (WGS) entry which is preliminary data.</text>
</comment>
<dbReference type="OrthoDB" id="264813at2"/>
<keyword evidence="3" id="KW-1185">Reference proteome</keyword>
<dbReference type="InterPro" id="IPR039535">
    <property type="entry name" value="ASST-like"/>
</dbReference>